<evidence type="ECO:0000313" key="1">
    <source>
        <dbReference type="EMBL" id="CAH3132429.1"/>
    </source>
</evidence>
<evidence type="ECO:0000313" key="2">
    <source>
        <dbReference type="Proteomes" id="UP001159405"/>
    </source>
</evidence>
<feature type="non-terminal residue" evidence="1">
    <location>
        <position position="115"/>
    </location>
</feature>
<organism evidence="1 2">
    <name type="scientific">Porites lobata</name>
    <dbReference type="NCBI Taxonomy" id="104759"/>
    <lineage>
        <taxon>Eukaryota</taxon>
        <taxon>Metazoa</taxon>
        <taxon>Cnidaria</taxon>
        <taxon>Anthozoa</taxon>
        <taxon>Hexacorallia</taxon>
        <taxon>Scleractinia</taxon>
        <taxon>Fungiina</taxon>
        <taxon>Poritidae</taxon>
        <taxon>Porites</taxon>
    </lineage>
</organism>
<accession>A0ABN8P6Z2</accession>
<proteinExistence type="predicted"/>
<gene>
    <name evidence="1" type="ORF">PLOB_00035879</name>
</gene>
<reference evidence="1 2" key="1">
    <citation type="submission" date="2022-05" db="EMBL/GenBank/DDBJ databases">
        <authorList>
            <consortium name="Genoscope - CEA"/>
            <person name="William W."/>
        </authorList>
    </citation>
    <scope>NUCLEOTIDE SEQUENCE [LARGE SCALE GENOMIC DNA]</scope>
</reference>
<sequence>LIKVIQVELKELKCPASVLTFCRTTELPTVLKALMLMHTTEMDKNIFVTDAQAGSFKLITSIKDTIGFLKHLGLLNKAVSVHFKHQTTAQLSLTEAIRHVEVFHSYLQEANKCVL</sequence>
<feature type="non-terminal residue" evidence="1">
    <location>
        <position position="1"/>
    </location>
</feature>
<dbReference type="EMBL" id="CALNXK010000051">
    <property type="protein sequence ID" value="CAH3132429.1"/>
    <property type="molecule type" value="Genomic_DNA"/>
</dbReference>
<comment type="caution">
    <text evidence="1">The sequence shown here is derived from an EMBL/GenBank/DDBJ whole genome shotgun (WGS) entry which is preliminary data.</text>
</comment>
<keyword evidence="2" id="KW-1185">Reference proteome</keyword>
<protein>
    <submittedName>
        <fullName evidence="1">Uncharacterized protein</fullName>
    </submittedName>
</protein>
<name>A0ABN8P6Z2_9CNID</name>
<dbReference type="Proteomes" id="UP001159405">
    <property type="component" value="Unassembled WGS sequence"/>
</dbReference>